<dbReference type="AlphaFoldDB" id="A0A0M0BP32"/>
<proteinExistence type="predicted"/>
<name>A0A0M0BP32_9ARCH</name>
<protein>
    <submittedName>
        <fullName evidence="1">Uncharacterized protein</fullName>
    </submittedName>
</protein>
<accession>A0A0M0BP32</accession>
<evidence type="ECO:0000313" key="1">
    <source>
        <dbReference type="EMBL" id="KON30100.1"/>
    </source>
</evidence>
<organism evidence="1 2">
    <name type="scientific">miscellaneous Crenarchaeota group-15 archaeon DG-45</name>
    <dbReference type="NCBI Taxonomy" id="1685127"/>
    <lineage>
        <taxon>Archaea</taxon>
        <taxon>Candidatus Bathyarchaeota</taxon>
        <taxon>MCG-15</taxon>
    </lineage>
</organism>
<gene>
    <name evidence="1" type="ORF">AC482_04655</name>
</gene>
<dbReference type="Proteomes" id="UP000037210">
    <property type="component" value="Unassembled WGS sequence"/>
</dbReference>
<comment type="caution">
    <text evidence="1">The sequence shown here is derived from an EMBL/GenBank/DDBJ whole genome shotgun (WGS) entry which is preliminary data.</text>
</comment>
<evidence type="ECO:0000313" key="2">
    <source>
        <dbReference type="Proteomes" id="UP000037210"/>
    </source>
</evidence>
<dbReference type="EMBL" id="LFWZ01000041">
    <property type="protein sequence ID" value="KON30100.1"/>
    <property type="molecule type" value="Genomic_DNA"/>
</dbReference>
<reference evidence="1 2" key="1">
    <citation type="submission" date="2015-06" db="EMBL/GenBank/DDBJ databases">
        <title>New insights into the roles of widespread benthic archaea in carbon and nitrogen cycling.</title>
        <authorList>
            <person name="Lazar C.S."/>
            <person name="Baker B.J."/>
            <person name="Seitz K.W."/>
            <person name="Hyde A.S."/>
            <person name="Dick G.J."/>
            <person name="Hinrichs K.-U."/>
            <person name="Teske A.P."/>
        </authorList>
    </citation>
    <scope>NUCLEOTIDE SEQUENCE [LARGE SCALE GENOMIC DNA]</scope>
    <source>
        <strain evidence="1">DG-45</strain>
    </source>
</reference>
<sequence length="71" mass="8106">MSEEAWRRLRLDRKRLEVAARAHELMQRVQGPASFDNILVEVKKAGRISWGHEEVARAPGSHGARFGRDRG</sequence>